<dbReference type="PATRIC" id="fig|411483.3.peg.723"/>
<dbReference type="EMBL" id="ACOP02000024">
    <property type="protein sequence ID" value="EEU97238.1"/>
    <property type="molecule type" value="Genomic_DNA"/>
</dbReference>
<comment type="caution">
    <text evidence="1">The sequence shown here is derived from an EMBL/GenBank/DDBJ whole genome shotgun (WGS) entry which is preliminary data.</text>
</comment>
<evidence type="ECO:0000313" key="1">
    <source>
        <dbReference type="EMBL" id="EEU97238.1"/>
    </source>
</evidence>
<dbReference type="AlphaFoldDB" id="C7H4B7"/>
<gene>
    <name evidence="1" type="ORF">FAEPRAA2165_01129</name>
</gene>
<accession>C7H4B7</accession>
<evidence type="ECO:0000313" key="2">
    <source>
        <dbReference type="Proteomes" id="UP000004619"/>
    </source>
</evidence>
<keyword evidence="2" id="KW-1185">Reference proteome</keyword>
<reference evidence="1" key="1">
    <citation type="submission" date="2009-08" db="EMBL/GenBank/DDBJ databases">
        <authorList>
            <person name="Weinstock G."/>
            <person name="Sodergren E."/>
            <person name="Clifton S."/>
            <person name="Fulton L."/>
            <person name="Fulton B."/>
            <person name="Courtney L."/>
            <person name="Fronick C."/>
            <person name="Harrison M."/>
            <person name="Strong C."/>
            <person name="Farmer C."/>
            <person name="Delahaunty K."/>
            <person name="Markovic C."/>
            <person name="Hall O."/>
            <person name="Minx P."/>
            <person name="Tomlinson C."/>
            <person name="Mitreva M."/>
            <person name="Nelson J."/>
            <person name="Hou S."/>
            <person name="Wollam A."/>
            <person name="Pepin K.H."/>
            <person name="Johnson M."/>
            <person name="Bhonagiri V."/>
            <person name="Nash W.E."/>
            <person name="Warren W."/>
            <person name="Chinwalla A."/>
            <person name="Mardis E.R."/>
            <person name="Wilson R.K."/>
        </authorList>
    </citation>
    <scope>NUCLEOTIDE SEQUENCE [LARGE SCALE GENOMIC DNA]</scope>
    <source>
        <strain evidence="1">A2-165</strain>
    </source>
</reference>
<protein>
    <submittedName>
        <fullName evidence="1">Uncharacterized protein</fullName>
    </submittedName>
</protein>
<dbReference type="Proteomes" id="UP000004619">
    <property type="component" value="Unassembled WGS sequence"/>
</dbReference>
<sequence>MCGQNFLRQSHSHGDTLLLSSITPPVAYATAPSRRGPLCLSVTQQAPS</sequence>
<organism evidence="1 2">
    <name type="scientific">Faecalibacterium duncaniae (strain DSM 17677 / JCM 31915 / A2-165)</name>
    <name type="common">Faecalibacterium prausnitzii</name>
    <dbReference type="NCBI Taxonomy" id="411483"/>
    <lineage>
        <taxon>Bacteria</taxon>
        <taxon>Bacillati</taxon>
        <taxon>Bacillota</taxon>
        <taxon>Clostridia</taxon>
        <taxon>Eubacteriales</taxon>
        <taxon>Oscillospiraceae</taxon>
        <taxon>Faecalibacterium</taxon>
    </lineage>
</organism>
<name>C7H4B7_FAED2</name>
<dbReference type="HOGENOM" id="CLU_3153030_0_0_9"/>
<proteinExistence type="predicted"/>